<accession>A0A0S4SMF8</accession>
<comment type="caution">
    <text evidence="2">The sequence shown here is derived from an EMBL/GenBank/DDBJ whole genome shotgun (WGS) entry which is preliminary data.</text>
</comment>
<dbReference type="AlphaFoldDB" id="A0A0S4SMF8"/>
<dbReference type="InterPro" id="IPR001763">
    <property type="entry name" value="Rhodanese-like_dom"/>
</dbReference>
<dbReference type="InterPro" id="IPR036873">
    <property type="entry name" value="Rhodanese-like_dom_sf"/>
</dbReference>
<reference evidence="2 3" key="1">
    <citation type="submission" date="2015-11" db="EMBL/GenBank/DDBJ databases">
        <authorList>
            <consortium name="Pathogen Informatics"/>
        </authorList>
    </citation>
    <scope>NUCLEOTIDE SEQUENCE [LARGE SCALE GENOMIC DNA]</scope>
    <source>
        <strain evidence="2 3">006A-0059</strain>
    </source>
</reference>
<dbReference type="Pfam" id="PF00581">
    <property type="entry name" value="Rhodanese"/>
    <property type="match status" value="1"/>
</dbReference>
<feature type="domain" description="Rhodanese" evidence="1">
    <location>
        <begin position="2"/>
        <end position="100"/>
    </location>
</feature>
<dbReference type="PANTHER" id="PTHR45431:SF3">
    <property type="entry name" value="RHODANESE-LIKE DOMAIN-CONTAINING PROTEIN 15, CHLOROPLASTIC"/>
    <property type="match status" value="1"/>
</dbReference>
<keyword evidence="3" id="KW-1185">Reference proteome</keyword>
<dbReference type="PROSITE" id="PS50206">
    <property type="entry name" value="RHODANESE_3"/>
    <property type="match status" value="1"/>
</dbReference>
<dbReference type="GO" id="GO:0004792">
    <property type="term" value="F:thiosulfate-cyanide sulfurtransferase activity"/>
    <property type="evidence" value="ECO:0007669"/>
    <property type="project" value="UniProtKB-EC"/>
</dbReference>
<dbReference type="PANTHER" id="PTHR45431">
    <property type="entry name" value="RHODANESE-LIKE DOMAIN-CONTAINING PROTEIN 15, CHLOROPLASTIC"/>
    <property type="match status" value="1"/>
</dbReference>
<protein>
    <submittedName>
        <fullName evidence="2">Thiosulfate sulfurtransferase</fullName>
        <ecNumber evidence="2">2.8.1.1</ecNumber>
    </submittedName>
</protein>
<dbReference type="RefSeq" id="WP_059429755.1">
    <property type="nucleotide sequence ID" value="NZ_FAVB01000005.1"/>
</dbReference>
<sequence>MNIPNNHIVDIRRPSEWMEFGVLEGSKLITFENLNGKINPMFLPLIEQNFKKDDEIVLMCHTALRSKAAMKFLQEKGYNNVKDIKGGAYYFEKMGAKFMPYSGE</sequence>
<keyword evidence="2" id="KW-0808">Transferase</keyword>
<dbReference type="EMBL" id="FAVB01000005">
    <property type="protein sequence ID" value="CUU87568.1"/>
    <property type="molecule type" value="Genomic_DNA"/>
</dbReference>
<gene>
    <name evidence="2" type="ORF">ERS686654_01776</name>
</gene>
<dbReference type="Gene3D" id="3.40.250.10">
    <property type="entry name" value="Rhodanese-like domain"/>
    <property type="match status" value="1"/>
</dbReference>
<dbReference type="EC" id="2.8.1.1" evidence="2"/>
<dbReference type="InterPro" id="IPR052367">
    <property type="entry name" value="Thiosulfate_ST/Rhodanese-like"/>
</dbReference>
<dbReference type="CDD" id="cd00158">
    <property type="entry name" value="RHOD"/>
    <property type="match status" value="1"/>
</dbReference>
<dbReference type="SUPFAM" id="SSF52821">
    <property type="entry name" value="Rhodanese/Cell cycle control phosphatase"/>
    <property type="match status" value="1"/>
</dbReference>
<name>A0A0S4SMF8_CAMHY</name>
<evidence type="ECO:0000259" key="1">
    <source>
        <dbReference type="PROSITE" id="PS50206"/>
    </source>
</evidence>
<dbReference type="Proteomes" id="UP000052237">
    <property type="component" value="Unassembled WGS sequence"/>
</dbReference>
<evidence type="ECO:0000313" key="2">
    <source>
        <dbReference type="EMBL" id="CUU87568.1"/>
    </source>
</evidence>
<proteinExistence type="predicted"/>
<organism evidence="2 3">
    <name type="scientific">Campylobacter hyointestinalis subsp. hyointestinalis</name>
    <dbReference type="NCBI Taxonomy" id="91352"/>
    <lineage>
        <taxon>Bacteria</taxon>
        <taxon>Pseudomonadati</taxon>
        <taxon>Campylobacterota</taxon>
        <taxon>Epsilonproteobacteria</taxon>
        <taxon>Campylobacterales</taxon>
        <taxon>Campylobacteraceae</taxon>
        <taxon>Campylobacter</taxon>
    </lineage>
</organism>
<evidence type="ECO:0000313" key="3">
    <source>
        <dbReference type="Proteomes" id="UP000052237"/>
    </source>
</evidence>